<sequence length="429" mass="46802">MKVAFYTLGCKVNQYEAQVLAELFAARGHQVVPASQPADLYVVNSCTVTAAGDQKTRRMLRHLKAQSPGAKVVLTGCYPQAFPQAAGQLAEADLVTGARDRAKLVELAEQCVAGGERLVCLPPHQRGEGFEPMRVHAFSERTRAFVKIQDGCENYCSYCIIPTARGPLRSKAPEDLRRELEGLAAAGYREAVLVGINLSCYGRELGLRLADAVELACGVPGLERVRLGSVEPELLTPQDIARMAAQPKLCGQFHLSLQSGCDATLRRMNRHYDTAEYARIVAAMREQFPGCAITTDVMVGFPGEDEGEFAQSLAFVEKMAFAKVHVFPYSRRPGTRAAVMPGQVPRAEKHRRSARMIALAAQGRAAFLQRQVGLVEPVLFESRLADGLWEGYTANYTPVRAAGAENLQGRLLPVRVTVAGDDWCLGELL</sequence>
<dbReference type="InterPro" id="IPR007197">
    <property type="entry name" value="rSAM"/>
</dbReference>
<dbReference type="NCBIfam" id="TIGR01579">
    <property type="entry name" value="MiaB-like-C"/>
    <property type="match status" value="1"/>
</dbReference>
<evidence type="ECO:0000256" key="10">
    <source>
        <dbReference type="ARBA" id="ARBA00031213"/>
    </source>
</evidence>
<dbReference type="PANTHER" id="PTHR11918">
    <property type="entry name" value="RADICAL SAM PROTEINS"/>
    <property type="match status" value="1"/>
</dbReference>
<evidence type="ECO:0000256" key="6">
    <source>
        <dbReference type="ARBA" id="ARBA00022691"/>
    </source>
</evidence>
<evidence type="ECO:0000256" key="9">
    <source>
        <dbReference type="ARBA" id="ARBA00023014"/>
    </source>
</evidence>
<dbReference type="SMART" id="SM00729">
    <property type="entry name" value="Elp3"/>
    <property type="match status" value="1"/>
</dbReference>
<dbReference type="GO" id="GO:0046872">
    <property type="term" value="F:metal ion binding"/>
    <property type="evidence" value="ECO:0007669"/>
    <property type="project" value="UniProtKB-KW"/>
</dbReference>
<dbReference type="InterPro" id="IPR058240">
    <property type="entry name" value="rSAM_sf"/>
</dbReference>
<organism evidence="15 16">
    <name type="scientific">Candidatus Anaerotruncus excrementipullorum</name>
    <dbReference type="NCBI Taxonomy" id="2838465"/>
    <lineage>
        <taxon>Bacteria</taxon>
        <taxon>Bacillati</taxon>
        <taxon>Bacillota</taxon>
        <taxon>Clostridia</taxon>
        <taxon>Eubacteriales</taxon>
        <taxon>Oscillospiraceae</taxon>
        <taxon>Anaerotruncus</taxon>
    </lineage>
</organism>
<dbReference type="Gene3D" id="3.40.50.12160">
    <property type="entry name" value="Methylthiotransferase, N-terminal domain"/>
    <property type="match status" value="1"/>
</dbReference>
<evidence type="ECO:0000256" key="3">
    <source>
        <dbReference type="ARBA" id="ARBA00013273"/>
    </source>
</evidence>
<dbReference type="Pfam" id="PF04055">
    <property type="entry name" value="Radical_SAM"/>
    <property type="match status" value="1"/>
</dbReference>
<evidence type="ECO:0000256" key="2">
    <source>
        <dbReference type="ARBA" id="ARBA00002399"/>
    </source>
</evidence>
<evidence type="ECO:0000256" key="5">
    <source>
        <dbReference type="ARBA" id="ARBA00022679"/>
    </source>
</evidence>
<dbReference type="SFLD" id="SFLDG01082">
    <property type="entry name" value="B12-binding_domain_containing"/>
    <property type="match status" value="1"/>
</dbReference>
<evidence type="ECO:0000256" key="11">
    <source>
        <dbReference type="ARBA" id="ARBA00051661"/>
    </source>
</evidence>
<comment type="function">
    <text evidence="2">Catalyzes the methylthiolation of N6-threonylcarbamoyladenosine (t(6)A), leading to the formation of 2-methylthio-N6-threonylcarbamoyladenosine (ms(2)t(6)A) at position 37 in tRNAs that read codons beginning with adenine.</text>
</comment>
<dbReference type="PROSITE" id="PS51449">
    <property type="entry name" value="MTTASE_N"/>
    <property type="match status" value="1"/>
</dbReference>
<dbReference type="InterPro" id="IPR013848">
    <property type="entry name" value="Methylthiotransferase_N"/>
</dbReference>
<dbReference type="CDD" id="cd01335">
    <property type="entry name" value="Radical_SAM"/>
    <property type="match status" value="1"/>
</dbReference>
<dbReference type="GO" id="GO:0035598">
    <property type="term" value="F:tRNA (N(6)-L-threonylcarbamoyladenosine(37)-C(2))-methylthiotransferase activity"/>
    <property type="evidence" value="ECO:0007669"/>
    <property type="project" value="UniProtKB-EC"/>
</dbReference>
<evidence type="ECO:0000256" key="7">
    <source>
        <dbReference type="ARBA" id="ARBA00022723"/>
    </source>
</evidence>
<comment type="catalytic activity">
    <reaction evidence="11">
        <text>N(6)-L-threonylcarbamoyladenosine(37) in tRNA + (sulfur carrier)-SH + AH2 + 2 S-adenosyl-L-methionine = 2-methylsulfanyl-N(6)-L-threonylcarbamoyladenosine(37) in tRNA + (sulfur carrier)-H + 5'-deoxyadenosine + L-methionine + A + S-adenosyl-L-homocysteine + 2 H(+)</text>
        <dbReference type="Rhea" id="RHEA:37075"/>
        <dbReference type="Rhea" id="RHEA-COMP:10163"/>
        <dbReference type="Rhea" id="RHEA-COMP:11092"/>
        <dbReference type="Rhea" id="RHEA-COMP:14737"/>
        <dbReference type="Rhea" id="RHEA-COMP:14739"/>
        <dbReference type="ChEBI" id="CHEBI:13193"/>
        <dbReference type="ChEBI" id="CHEBI:15378"/>
        <dbReference type="ChEBI" id="CHEBI:17319"/>
        <dbReference type="ChEBI" id="CHEBI:17499"/>
        <dbReference type="ChEBI" id="CHEBI:29917"/>
        <dbReference type="ChEBI" id="CHEBI:57844"/>
        <dbReference type="ChEBI" id="CHEBI:57856"/>
        <dbReference type="ChEBI" id="CHEBI:59789"/>
        <dbReference type="ChEBI" id="CHEBI:64428"/>
        <dbReference type="ChEBI" id="CHEBI:74418"/>
        <dbReference type="ChEBI" id="CHEBI:74420"/>
        <dbReference type="EC" id="2.8.4.5"/>
    </reaction>
</comment>
<dbReference type="InterPro" id="IPR038135">
    <property type="entry name" value="Methylthiotransferase_N_sf"/>
</dbReference>
<dbReference type="AlphaFoldDB" id="A0A9D2B839"/>
<evidence type="ECO:0000259" key="12">
    <source>
        <dbReference type="PROSITE" id="PS50926"/>
    </source>
</evidence>
<name>A0A9D2B839_9FIRM</name>
<dbReference type="InterPro" id="IPR005839">
    <property type="entry name" value="Methylthiotransferase"/>
</dbReference>
<reference evidence="15" key="1">
    <citation type="journal article" date="2021" name="PeerJ">
        <title>Extensive microbial diversity within the chicken gut microbiome revealed by metagenomics and culture.</title>
        <authorList>
            <person name="Gilroy R."/>
            <person name="Ravi A."/>
            <person name="Getino M."/>
            <person name="Pursley I."/>
            <person name="Horton D.L."/>
            <person name="Alikhan N.F."/>
            <person name="Baker D."/>
            <person name="Gharbi K."/>
            <person name="Hall N."/>
            <person name="Watson M."/>
            <person name="Adriaenssens E.M."/>
            <person name="Foster-Nyarko E."/>
            <person name="Jarju S."/>
            <person name="Secka A."/>
            <person name="Antonio M."/>
            <person name="Oren A."/>
            <person name="Chaudhuri R.R."/>
            <person name="La Ragione R."/>
            <person name="Hildebrand F."/>
            <person name="Pallen M.J."/>
        </authorList>
    </citation>
    <scope>NUCLEOTIDE SEQUENCE</scope>
    <source>
        <strain evidence="15">CHK188-5543</strain>
    </source>
</reference>
<dbReference type="GO" id="GO:0051539">
    <property type="term" value="F:4 iron, 4 sulfur cluster binding"/>
    <property type="evidence" value="ECO:0007669"/>
    <property type="project" value="UniProtKB-KW"/>
</dbReference>
<dbReference type="InterPro" id="IPR020612">
    <property type="entry name" value="Methylthiotransferase_CS"/>
</dbReference>
<feature type="domain" description="TRAM" evidence="12">
    <location>
        <begin position="369"/>
        <end position="429"/>
    </location>
</feature>
<dbReference type="FunFam" id="3.80.30.20:FF:000001">
    <property type="entry name" value="tRNA-2-methylthio-N(6)-dimethylallyladenosine synthase 2"/>
    <property type="match status" value="1"/>
</dbReference>
<comment type="caution">
    <text evidence="15">The sequence shown here is derived from an EMBL/GenBank/DDBJ whole genome shotgun (WGS) entry which is preliminary data.</text>
</comment>
<evidence type="ECO:0000256" key="8">
    <source>
        <dbReference type="ARBA" id="ARBA00023004"/>
    </source>
</evidence>
<evidence type="ECO:0000313" key="15">
    <source>
        <dbReference type="EMBL" id="HIX65729.1"/>
    </source>
</evidence>
<keyword evidence="5" id="KW-0808">Transferase</keyword>
<keyword evidence="9" id="KW-0411">Iron-sulfur</keyword>
<dbReference type="PANTHER" id="PTHR11918:SF45">
    <property type="entry name" value="THREONYLCARBAMOYLADENOSINE TRNA METHYLTHIOTRANSFERASE"/>
    <property type="match status" value="1"/>
</dbReference>
<dbReference type="InterPro" id="IPR023404">
    <property type="entry name" value="rSAM_horseshoe"/>
</dbReference>
<keyword evidence="6" id="KW-0949">S-adenosyl-L-methionine</keyword>
<feature type="domain" description="Radical SAM core" evidence="14">
    <location>
        <begin position="138"/>
        <end position="366"/>
    </location>
</feature>
<evidence type="ECO:0000313" key="16">
    <source>
        <dbReference type="Proteomes" id="UP000886800"/>
    </source>
</evidence>
<feature type="domain" description="MTTase N-terminal" evidence="13">
    <location>
        <begin position="1"/>
        <end position="113"/>
    </location>
</feature>
<evidence type="ECO:0000259" key="13">
    <source>
        <dbReference type="PROSITE" id="PS51449"/>
    </source>
</evidence>
<dbReference type="SFLD" id="SFLDG01061">
    <property type="entry name" value="methylthiotransferase"/>
    <property type="match status" value="1"/>
</dbReference>
<proteinExistence type="predicted"/>
<dbReference type="InterPro" id="IPR006467">
    <property type="entry name" value="MiaB-like_bact"/>
</dbReference>
<keyword evidence="7" id="KW-0479">Metal-binding</keyword>
<evidence type="ECO:0000259" key="14">
    <source>
        <dbReference type="PROSITE" id="PS51918"/>
    </source>
</evidence>
<dbReference type="InterPro" id="IPR002792">
    <property type="entry name" value="TRAM_dom"/>
</dbReference>
<evidence type="ECO:0000256" key="4">
    <source>
        <dbReference type="ARBA" id="ARBA00022485"/>
    </source>
</evidence>
<keyword evidence="8" id="KW-0408">Iron</keyword>
<dbReference type="PROSITE" id="PS50926">
    <property type="entry name" value="TRAM"/>
    <property type="match status" value="1"/>
</dbReference>
<dbReference type="PROSITE" id="PS51918">
    <property type="entry name" value="RADICAL_SAM"/>
    <property type="match status" value="1"/>
</dbReference>
<accession>A0A9D2B839</accession>
<dbReference type="SUPFAM" id="SSF102114">
    <property type="entry name" value="Radical SAM enzymes"/>
    <property type="match status" value="1"/>
</dbReference>
<protein>
    <recommendedName>
        <fullName evidence="3">tRNA (N(6)-L-threonylcarbamoyladenosine(37)-C(2))-methylthiotransferase</fullName>
        <ecNumber evidence="3">2.8.4.5</ecNumber>
    </recommendedName>
    <alternativeName>
        <fullName evidence="10">tRNA-t(6)A37 methylthiotransferase</fullName>
    </alternativeName>
</protein>
<dbReference type="NCBIfam" id="TIGR00089">
    <property type="entry name" value="MiaB/RimO family radical SAM methylthiotransferase"/>
    <property type="match status" value="1"/>
</dbReference>
<dbReference type="Proteomes" id="UP000886800">
    <property type="component" value="Unassembled WGS sequence"/>
</dbReference>
<dbReference type="SFLD" id="SFLDS00029">
    <property type="entry name" value="Radical_SAM"/>
    <property type="match status" value="1"/>
</dbReference>
<dbReference type="EMBL" id="DXES01000125">
    <property type="protein sequence ID" value="HIX65729.1"/>
    <property type="molecule type" value="Genomic_DNA"/>
</dbReference>
<reference evidence="15" key="2">
    <citation type="submission" date="2021-04" db="EMBL/GenBank/DDBJ databases">
        <authorList>
            <person name="Gilroy R."/>
        </authorList>
    </citation>
    <scope>NUCLEOTIDE SEQUENCE</scope>
    <source>
        <strain evidence="15">CHK188-5543</strain>
    </source>
</reference>
<comment type="cofactor">
    <cofactor evidence="1">
        <name>[4Fe-4S] cluster</name>
        <dbReference type="ChEBI" id="CHEBI:49883"/>
    </cofactor>
</comment>
<dbReference type="Gene3D" id="3.80.30.20">
    <property type="entry name" value="tm_1862 like domain"/>
    <property type="match status" value="1"/>
</dbReference>
<keyword evidence="4" id="KW-0004">4Fe-4S</keyword>
<dbReference type="PROSITE" id="PS01278">
    <property type="entry name" value="MTTASE_RADICAL"/>
    <property type="match status" value="1"/>
</dbReference>
<evidence type="ECO:0000256" key="1">
    <source>
        <dbReference type="ARBA" id="ARBA00001966"/>
    </source>
</evidence>
<dbReference type="EC" id="2.8.4.5" evidence="3"/>
<dbReference type="InterPro" id="IPR006638">
    <property type="entry name" value="Elp3/MiaA/NifB-like_rSAM"/>
</dbReference>
<gene>
    <name evidence="15" type="primary">mtaB</name>
    <name evidence="15" type="ORF">H9736_05710</name>
</gene>
<dbReference type="Pfam" id="PF00919">
    <property type="entry name" value="UPF0004"/>
    <property type="match status" value="1"/>
</dbReference>